<organism evidence="21 22">
    <name type="scientific">Endocarpon pusillum</name>
    <dbReference type="NCBI Taxonomy" id="364733"/>
    <lineage>
        <taxon>Eukaryota</taxon>
        <taxon>Fungi</taxon>
        <taxon>Dikarya</taxon>
        <taxon>Ascomycota</taxon>
        <taxon>Pezizomycotina</taxon>
        <taxon>Eurotiomycetes</taxon>
        <taxon>Chaetothyriomycetidae</taxon>
        <taxon>Verrucariales</taxon>
        <taxon>Verrucariaceae</taxon>
        <taxon>Endocarpon</taxon>
    </lineage>
</organism>
<evidence type="ECO:0000256" key="10">
    <source>
        <dbReference type="ARBA" id="ARBA00022777"/>
    </source>
</evidence>
<evidence type="ECO:0000256" key="11">
    <source>
        <dbReference type="ARBA" id="ARBA00022840"/>
    </source>
</evidence>
<dbReference type="EMBL" id="JAACFV010000014">
    <property type="protein sequence ID" value="KAF7512174.1"/>
    <property type="molecule type" value="Genomic_DNA"/>
</dbReference>
<evidence type="ECO:0000256" key="13">
    <source>
        <dbReference type="ARBA" id="ARBA00025079"/>
    </source>
</evidence>
<dbReference type="SUPFAM" id="SSF56112">
    <property type="entry name" value="Protein kinase-like (PK-like)"/>
    <property type="match status" value="1"/>
</dbReference>
<accession>A0A8H7APX6</accession>
<comment type="catalytic activity">
    <reaction evidence="14 16">
        <text>L-threonyl-[protein] + ATP = O-phospho-L-threonyl-[protein] + ADP + H(+)</text>
        <dbReference type="Rhea" id="RHEA:46608"/>
        <dbReference type="Rhea" id="RHEA-COMP:11060"/>
        <dbReference type="Rhea" id="RHEA-COMP:11605"/>
        <dbReference type="ChEBI" id="CHEBI:15378"/>
        <dbReference type="ChEBI" id="CHEBI:30013"/>
        <dbReference type="ChEBI" id="CHEBI:30616"/>
        <dbReference type="ChEBI" id="CHEBI:61977"/>
        <dbReference type="ChEBI" id="CHEBI:456216"/>
        <dbReference type="EC" id="2.7.11.1"/>
    </reaction>
</comment>
<comment type="function">
    <text evidence="13 16">Serine/threonine protein kinase which activates checkpoint signaling upon genotoxic stresses such as ionizing radiation (IR), ultraviolet light (UV), or DNA replication stalling, thereby acting as a DNA damage sensor. Recognizes the substrate consensus sequence [ST]-Q. Phosphorylates histone H2A to form H2AS128ph (gamma-H2A) at sites of DNA damage, involved in the regulation of DNA damage response mechanism. Required for the control of telomere length and genome stability.</text>
</comment>
<proteinExistence type="inferred from homology"/>
<feature type="coiled-coil region" evidence="17">
    <location>
        <begin position="2287"/>
        <end position="2314"/>
    </location>
</feature>
<comment type="subcellular location">
    <subcellularLocation>
        <location evidence="16">Chromosome</location>
        <location evidence="16">Telomere</location>
    </subcellularLocation>
    <subcellularLocation>
        <location evidence="1 16">Nucleus</location>
    </subcellularLocation>
</comment>
<dbReference type="Pfam" id="PF11640">
    <property type="entry name" value="TAN"/>
    <property type="match status" value="1"/>
</dbReference>
<evidence type="ECO:0000256" key="16">
    <source>
        <dbReference type="RuleBase" id="RU365027"/>
    </source>
</evidence>
<dbReference type="Pfam" id="PF00454">
    <property type="entry name" value="PI3_PI4_kinase"/>
    <property type="match status" value="1"/>
</dbReference>
<sequence>MGEANIEDVVTRLSDTRSSARKEALDELKFVLQQNKGTSRIDWLADEGFHHIYEALFQSIRIERSAYISSSKSSKSSRSSNAANRLRDCAHVFRLAVDIGVRKVTSKTANAVIDNVVETLPVTTDSYCDPLGDDYFKILRAVLNHAAHVEHLRDKKWRTLTDFLLHGISHFASEDNSPSSGPSMSMLSQNSRNGRVTSFRVSQSSVSHTTRYDSGRPVEDLLFCLDRLTAATNAPIMLRAAAISECVIIFLGSASAGGSLQQIAFSCMNNVMARIITEDTKLAQKICLDTIPIIRRFWSSKNILLRDEMLIMLVLSSDIIKAVPNTQPDESVYSSLNNLLEVISAEYSRRNERDLLQLDEILFSEDQTQQVMDLGKFRVRAEHTRGTFNWATVGLISFLTLTVDQLSRVLQKSRTDDSPNKRRKLTSGVDEVFHQSLTASTLTKIRALQTVSFLLNDCISVADKFQNFLVQYTNQILDEDPTTAAWTMIALSSFLSLQSALKPELRAQWLQIWHLAARNLSNPNVSRPAAHLLNSILRSNLLQYTDTSTLIDTTVFSDGLNGPVGISDAALSLWYTIIEYQSAEGQLAPQQTIVRFTNWLSTYYTLTPNIDRASSKQIALHATPKAVLELLLLCTNVEVHFHRVDRQAVSSSVFAVAFELSRNAGLSEYLTGGQVLKRAKVKTSSDAYEFKEKNRAARDTSNDRGVLEMLLVKLQNFREAWIALAKERASNVSADIVQIMVSLIIVGAVVPRLLCIEQSHTCKELKHSVHQAWALLSSFIQRSEDVGSGNAGVAAAAVTAIRYTKDLTVGDPVLESLSFMLLPLLIQLRHTTETAEGCEKDDLNIVHTGDSFASHSSQATSDQNTPYVNRKDLPFSREGHYFQRDMVLQLRINLAAVEAASLSEGDALPEVLDIIIELKPEDLLKSRSSLMMFLESSNLSNSDACRLLKKIAEACIQQYEFERCEASLCLCLEVLTVLAELWVNEGGDELHDVASDMYGWFISVPLGKGLASTRVLICLAKLLQSVLNLNLTYNNASLPSSRTSLFEILRSGNNIVKFHVAKNISHIFERFILTEHTAILHDVVESLPNDSTDLDGIALRLYVLAELAARWATLLRPSVYHLFETSAHIPLSVPYAQGCLHKISSTLGLESPRALFDLFAPQLLYTWLETESLESIPFSIYGFQTLTELITAVQGEAVGQIVMRANKDLAGRLSEIMKAPFETMLEASFPRAEAYSVARDISMPPSKDNASKSTESQVRKQLGTDKYLRLVSLSFPQIVANLFMTLSDEHEMERALTKRSEFGLALTRLQSMYRLSASKIVLPPGQQPSFRAKYLLDELEFLCQRIGKDLSKMWTSPLVVYVCRNLFDAVIPALGSLHACSMLRKIRILVALAGQEALEGYAMEMLLQSLQPYLTKFYCAEDALGIFWYLLDKGRDYLRRNLSFLCETGLTTILSLSVFLSSPQDSTTQESHYLSTISITQSFHKWFVQFLSSFPAKTHAADDATVFKTIITYAGDARPPGRADKDSAEGNLLLQLFDARTSGRKMLSPTAFERAVRILCERFTRPAKPEEDILGQDSVAIQHAKVLHSLFGEIDVADEFWTWCAEALGRAYAANGKIDSTLTREQPQELFDSSGFGSASSRISRSCVVDRLINLLRSDDYTAASLAEKTLQRVITHAAQQGTLDDYEDCFDLGLMRALNWHPSPLPDMNKSKMDTFTTDEHATLNTAISLANWASQFMVSLISAVEQDCLLGALPPILSKIPSLAIRVMPFVVHAVLAADNRHRKPHRQLVSQAFLDVLLNNSPSVANQRRLVLTTLLYLRCQPLRRETTIADRSSWLDIDLAAAASAATSCALYKSALLLLELHASQQASQSSRTSRRSLSAKAKESPDLMRQIYQNLDDPDFFYGLQEEASLSSIIRKLSHEGDDFKNLSFQSALFDSDIKAHDNDDHSGLLRALVSANMNGVARAVQTQLTPDAGQRSVTLQNVSTTALNLHQWELPASSTAADPSTVLFQVLRTANISLNFTEIPRRLDAALLSLGKSIAQEHNTGNDLRQSMSALAALTEIKEALCLRGSDELAAYWQKLEKREEWHETENFGNISLILAGREAFFSTVKKQNYLAAMMRLDPVDCHIFEVKCIRHSLKLARSHAALQPALNRAMYLSILVNESAALGLAIGDVALHDFAGVLWDQGDMMAAIQMLKQLKGNSEGSKQAIIVSRPALLADMGHRIADARLERPDEIITNYLLPAIKDLRGKGEGKEAGRVYHEFAFFCDQQLQNADGLDEFARVQKIREQKEAEVKDLERMVDKAQGKQKEQLTVHYAKAKQWYRLDDAEYQRLKRTRESLLQQSLENYLLSLRACDDYVNDVLRFCAMWLDNSGDPATDVAVGKYLAEVASRKFVPLMNQLSSRLLDSHDEFQEHLFDLLLRICTDHPFHGMYQIFASSKSKGGKDDLALSRHAAANRLSEELRKGPASHIWVAIHNSNISFIRFALDHLPDDKGHKSGSKISLAEIPSGQKLVQEILNLTTKIPPPTLKIPIRLDCDYGSVPVLKQFEPDFTVAGGISVPKVITILASDGSRMKALLKGGNDDLRQDSIMEQVFEQVSNLLGDHRETRQRQLGIRTYKVLPLTMNAGIIEFVSNTIPLHDYSLPAHQKYFPNDWKATKCRAEVGNAQSRSLSTRIQVFRNVCSNFQPVLRHFFFERFLNPDDWFTKRLAYSRSTAAISILGHVLGLGDRHGHNILLDEQTGEVVHIDLGVAFEAGRVLPVPEVVPFRLTRDIVDGMGLSGVEGVFRRCCNFTLEALRQDQYSIMTILDVLRYDPLYSWSISPLRLQRMQEKTKAPEGERSDDGAGEGMTALANKKAVNNPSEADRALTVVSRKLGKTLSVEASVNELIQQAVDERNLAVLWGGWAAYA</sequence>
<dbReference type="InterPro" id="IPR036940">
    <property type="entry name" value="PI3/4_kinase_cat_sf"/>
</dbReference>
<comment type="catalytic activity">
    <reaction evidence="15">
        <text>L-seryl-[protein] + ATP = O-phospho-L-seryl-[protein] + ADP + H(+)</text>
        <dbReference type="Rhea" id="RHEA:17989"/>
        <dbReference type="Rhea" id="RHEA-COMP:9863"/>
        <dbReference type="Rhea" id="RHEA-COMP:11604"/>
        <dbReference type="ChEBI" id="CHEBI:15378"/>
        <dbReference type="ChEBI" id="CHEBI:29999"/>
        <dbReference type="ChEBI" id="CHEBI:30616"/>
        <dbReference type="ChEBI" id="CHEBI:83421"/>
        <dbReference type="ChEBI" id="CHEBI:456216"/>
        <dbReference type="EC" id="2.7.11.1"/>
    </reaction>
</comment>
<dbReference type="EC" id="2.7.11.1" evidence="4 16"/>
<keyword evidence="16" id="KW-0779">Telomere</keyword>
<dbReference type="PANTHER" id="PTHR37079:SF4">
    <property type="entry name" value="SERINE_THREONINE-PROTEIN KINASE ATM"/>
    <property type="match status" value="1"/>
</dbReference>
<evidence type="ECO:0000256" key="9">
    <source>
        <dbReference type="ARBA" id="ARBA00022763"/>
    </source>
</evidence>
<evidence type="ECO:0000256" key="5">
    <source>
        <dbReference type="ARBA" id="ARBA00014619"/>
    </source>
</evidence>
<dbReference type="CDD" id="cd05171">
    <property type="entry name" value="PIKKc_ATM"/>
    <property type="match status" value="1"/>
</dbReference>
<dbReference type="GO" id="GO:0006281">
    <property type="term" value="P:DNA repair"/>
    <property type="evidence" value="ECO:0007669"/>
    <property type="project" value="InterPro"/>
</dbReference>
<dbReference type="InterPro" id="IPR021668">
    <property type="entry name" value="TAN"/>
</dbReference>
<reference evidence="21" key="1">
    <citation type="submission" date="2020-02" db="EMBL/GenBank/DDBJ databases">
        <authorList>
            <person name="Palmer J.M."/>
        </authorList>
    </citation>
    <scope>NUCLEOTIDE SEQUENCE</scope>
    <source>
        <strain evidence="21">EPUS1.4</strain>
        <tissue evidence="21">Thallus</tissue>
    </source>
</reference>
<evidence type="ECO:0000259" key="19">
    <source>
        <dbReference type="PROSITE" id="PS51189"/>
    </source>
</evidence>
<keyword evidence="12 16" id="KW-0539">Nucleus</keyword>
<dbReference type="PROSITE" id="PS50290">
    <property type="entry name" value="PI3_4_KINASE_3"/>
    <property type="match status" value="1"/>
</dbReference>
<feature type="domain" description="FAT" evidence="19">
    <location>
        <begin position="1845"/>
        <end position="2448"/>
    </location>
</feature>
<evidence type="ECO:0000259" key="18">
    <source>
        <dbReference type="PROSITE" id="PS50290"/>
    </source>
</evidence>
<evidence type="ECO:0000256" key="2">
    <source>
        <dbReference type="ARBA" id="ARBA00010769"/>
    </source>
</evidence>
<dbReference type="PROSITE" id="PS51189">
    <property type="entry name" value="FAT"/>
    <property type="match status" value="1"/>
</dbReference>
<keyword evidence="9 16" id="KW-0227">DNA damage</keyword>
<dbReference type="InterPro" id="IPR044107">
    <property type="entry name" value="PIKKc_ATM"/>
</dbReference>
<dbReference type="SMART" id="SM01342">
    <property type="entry name" value="TAN"/>
    <property type="match status" value="1"/>
</dbReference>
<dbReference type="SMART" id="SM01343">
    <property type="entry name" value="FATC"/>
    <property type="match status" value="1"/>
</dbReference>
<evidence type="ECO:0000256" key="3">
    <source>
        <dbReference type="ARBA" id="ARBA00011370"/>
    </source>
</evidence>
<evidence type="ECO:0000256" key="1">
    <source>
        <dbReference type="ARBA" id="ARBA00004123"/>
    </source>
</evidence>
<dbReference type="PROSITE" id="PS00915">
    <property type="entry name" value="PI3_4_KINASE_1"/>
    <property type="match status" value="1"/>
</dbReference>
<evidence type="ECO:0000256" key="14">
    <source>
        <dbReference type="ARBA" id="ARBA00047899"/>
    </source>
</evidence>
<dbReference type="Gene3D" id="1.10.1070.11">
    <property type="entry name" value="Phosphatidylinositol 3-/4-kinase, catalytic domain"/>
    <property type="match status" value="1"/>
</dbReference>
<dbReference type="PROSITE" id="PS00916">
    <property type="entry name" value="PI3_4_KINASE_2"/>
    <property type="match status" value="1"/>
</dbReference>
<evidence type="ECO:0000256" key="8">
    <source>
        <dbReference type="ARBA" id="ARBA00022741"/>
    </source>
</evidence>
<keyword evidence="10 16" id="KW-0418">Kinase</keyword>
<keyword evidence="11 16" id="KW-0067">ATP-binding</keyword>
<evidence type="ECO:0000256" key="15">
    <source>
        <dbReference type="ARBA" id="ARBA00048679"/>
    </source>
</evidence>
<evidence type="ECO:0000313" key="21">
    <source>
        <dbReference type="EMBL" id="KAF7512174.1"/>
    </source>
</evidence>
<dbReference type="PROSITE" id="PS51190">
    <property type="entry name" value="FATC"/>
    <property type="match status" value="1"/>
</dbReference>
<comment type="similarity">
    <text evidence="2 16">Belongs to the PI3/PI4-kinase family. ATM subfamily.</text>
</comment>
<keyword evidence="16" id="KW-0158">Chromosome</keyword>
<keyword evidence="6 16" id="KW-0723">Serine/threonine-protein kinase</keyword>
<keyword evidence="17" id="KW-0175">Coiled coil</keyword>
<keyword evidence="7 16" id="KW-0808">Transferase</keyword>
<protein>
    <recommendedName>
        <fullName evidence="5 16">Serine/threonine-protein kinase Tel1</fullName>
        <ecNumber evidence="4 16">2.7.11.1</ecNumber>
    </recommendedName>
</protein>
<dbReference type="GO" id="GO:0004674">
    <property type="term" value="F:protein serine/threonine kinase activity"/>
    <property type="evidence" value="ECO:0007669"/>
    <property type="project" value="UniProtKB-KW"/>
</dbReference>
<dbReference type="GO" id="GO:0006325">
    <property type="term" value="P:chromatin organization"/>
    <property type="evidence" value="ECO:0007669"/>
    <property type="project" value="UniProtKB-KW"/>
</dbReference>
<dbReference type="InterPro" id="IPR018936">
    <property type="entry name" value="PI3/4_kinase_CS"/>
</dbReference>
<keyword evidence="8 16" id="KW-0547">Nucleotide-binding</keyword>
<dbReference type="InterPro" id="IPR003152">
    <property type="entry name" value="FATC_dom"/>
</dbReference>
<dbReference type="SMART" id="SM00146">
    <property type="entry name" value="PI3Kc"/>
    <property type="match status" value="1"/>
</dbReference>
<dbReference type="InterPro" id="IPR011009">
    <property type="entry name" value="Kinase-like_dom_sf"/>
</dbReference>
<evidence type="ECO:0000313" key="22">
    <source>
        <dbReference type="Proteomes" id="UP000606974"/>
    </source>
</evidence>
<dbReference type="OrthoDB" id="381190at2759"/>
<comment type="subunit">
    <text evidence="3">Associates with DNA double-strand breaks.</text>
</comment>
<dbReference type="Pfam" id="PF02260">
    <property type="entry name" value="FATC"/>
    <property type="match status" value="1"/>
</dbReference>
<dbReference type="GO" id="GO:0035556">
    <property type="term" value="P:intracellular signal transduction"/>
    <property type="evidence" value="ECO:0007669"/>
    <property type="project" value="UniProtKB-ARBA"/>
</dbReference>
<dbReference type="GO" id="GO:0005524">
    <property type="term" value="F:ATP binding"/>
    <property type="evidence" value="ECO:0007669"/>
    <property type="project" value="UniProtKB-KW"/>
</dbReference>
<feature type="domain" description="PI3K/PI4K catalytic" evidence="18">
    <location>
        <begin position="2555"/>
        <end position="2868"/>
    </location>
</feature>
<evidence type="ECO:0000256" key="6">
    <source>
        <dbReference type="ARBA" id="ARBA00022527"/>
    </source>
</evidence>
<dbReference type="PANTHER" id="PTHR37079">
    <property type="entry name" value="SERINE/THREONINE-PROTEIN KINASE ATM"/>
    <property type="match status" value="1"/>
</dbReference>
<name>A0A8H7APX6_9EURO</name>
<evidence type="ECO:0000256" key="4">
    <source>
        <dbReference type="ARBA" id="ARBA00012513"/>
    </source>
</evidence>
<keyword evidence="22" id="KW-1185">Reference proteome</keyword>
<comment type="caution">
    <text evidence="21">The sequence shown here is derived from an EMBL/GenBank/DDBJ whole genome shotgun (WGS) entry which is preliminary data.</text>
</comment>
<dbReference type="InterPro" id="IPR014009">
    <property type="entry name" value="PIK_FAT"/>
</dbReference>
<dbReference type="InterPro" id="IPR000403">
    <property type="entry name" value="PI3/4_kinase_cat_dom"/>
</dbReference>
<evidence type="ECO:0000256" key="12">
    <source>
        <dbReference type="ARBA" id="ARBA00023242"/>
    </source>
</evidence>
<gene>
    <name evidence="21" type="ORF">GJ744_002336</name>
</gene>
<evidence type="ECO:0000256" key="7">
    <source>
        <dbReference type="ARBA" id="ARBA00022679"/>
    </source>
</evidence>
<dbReference type="GO" id="GO:0005634">
    <property type="term" value="C:nucleus"/>
    <property type="evidence" value="ECO:0007669"/>
    <property type="project" value="UniProtKB-SubCell"/>
</dbReference>
<dbReference type="Proteomes" id="UP000606974">
    <property type="component" value="Unassembled WGS sequence"/>
</dbReference>
<dbReference type="Gene3D" id="3.30.1010.10">
    <property type="entry name" value="Phosphatidylinositol 3-kinase Catalytic Subunit, Chain A, domain 4"/>
    <property type="match status" value="1"/>
</dbReference>
<keyword evidence="16" id="KW-0156">Chromatin regulator</keyword>
<evidence type="ECO:0000256" key="17">
    <source>
        <dbReference type="SAM" id="Coils"/>
    </source>
</evidence>
<evidence type="ECO:0000259" key="20">
    <source>
        <dbReference type="PROSITE" id="PS51190"/>
    </source>
</evidence>
<dbReference type="InterPro" id="IPR038980">
    <property type="entry name" value="ATM_plant"/>
</dbReference>
<feature type="domain" description="FATC" evidence="20">
    <location>
        <begin position="2884"/>
        <end position="2916"/>
    </location>
</feature>
<dbReference type="GO" id="GO:0000781">
    <property type="term" value="C:chromosome, telomeric region"/>
    <property type="evidence" value="ECO:0007669"/>
    <property type="project" value="UniProtKB-SubCell"/>
</dbReference>